<dbReference type="EMBL" id="MU006706">
    <property type="protein sequence ID" value="KAF2630756.1"/>
    <property type="molecule type" value="Genomic_DNA"/>
</dbReference>
<sequence length="310" mass="34922">MVSKTPTQATTSTDAEDLSTPLKSVLNFRDVGESVSRASGRKHLKTRLLYRGARPADEATVRDRERLVNEYGVRSIIDLRTKTEHIEQAQKRDAKIKASAAVPQSNDDVAGPLKMPEVVYHEINFNGSAFSRMLISKLTWMEFFRLVGLMIFGYRLDAIKILSPHMEEMGLVGLAKNSIDVCTKEVRQVFDVFADDRNWPVMVHCTQGKDRTGLIVMLILWLTQVDDEVIEEDYLLSEPELAPEKESRMKEIGAIGLSEQFAVCPPGLVKEVHSHIQEKYGGVERYLLEKVGVSSETLENVKRRMLAADS</sequence>
<evidence type="ECO:0000313" key="2">
    <source>
        <dbReference type="Proteomes" id="UP000799754"/>
    </source>
</evidence>
<dbReference type="Proteomes" id="UP000799754">
    <property type="component" value="Unassembled WGS sequence"/>
</dbReference>
<organism evidence="1 2">
    <name type="scientific">Macroventuria anomochaeta</name>
    <dbReference type="NCBI Taxonomy" id="301207"/>
    <lineage>
        <taxon>Eukaryota</taxon>
        <taxon>Fungi</taxon>
        <taxon>Dikarya</taxon>
        <taxon>Ascomycota</taxon>
        <taxon>Pezizomycotina</taxon>
        <taxon>Dothideomycetes</taxon>
        <taxon>Pleosporomycetidae</taxon>
        <taxon>Pleosporales</taxon>
        <taxon>Pleosporineae</taxon>
        <taxon>Didymellaceae</taxon>
        <taxon>Macroventuria</taxon>
    </lineage>
</organism>
<evidence type="ECO:0000313" key="1">
    <source>
        <dbReference type="EMBL" id="KAF2630756.1"/>
    </source>
</evidence>
<keyword evidence="2" id="KW-1185">Reference proteome</keyword>
<reference evidence="1" key="1">
    <citation type="journal article" date="2020" name="Stud. Mycol.">
        <title>101 Dothideomycetes genomes: a test case for predicting lifestyles and emergence of pathogens.</title>
        <authorList>
            <person name="Haridas S."/>
            <person name="Albert R."/>
            <person name="Binder M."/>
            <person name="Bloem J."/>
            <person name="Labutti K."/>
            <person name="Salamov A."/>
            <person name="Andreopoulos B."/>
            <person name="Baker S."/>
            <person name="Barry K."/>
            <person name="Bills G."/>
            <person name="Bluhm B."/>
            <person name="Cannon C."/>
            <person name="Castanera R."/>
            <person name="Culley D."/>
            <person name="Daum C."/>
            <person name="Ezra D."/>
            <person name="Gonzalez J."/>
            <person name="Henrissat B."/>
            <person name="Kuo A."/>
            <person name="Liang C."/>
            <person name="Lipzen A."/>
            <person name="Lutzoni F."/>
            <person name="Magnuson J."/>
            <person name="Mondo S."/>
            <person name="Nolan M."/>
            <person name="Ohm R."/>
            <person name="Pangilinan J."/>
            <person name="Park H.-J."/>
            <person name="Ramirez L."/>
            <person name="Alfaro M."/>
            <person name="Sun H."/>
            <person name="Tritt A."/>
            <person name="Yoshinaga Y."/>
            <person name="Zwiers L.-H."/>
            <person name="Turgeon B."/>
            <person name="Goodwin S."/>
            <person name="Spatafora J."/>
            <person name="Crous P."/>
            <person name="Grigoriev I."/>
        </authorList>
    </citation>
    <scope>NUCLEOTIDE SEQUENCE</scope>
    <source>
        <strain evidence="1">CBS 525.71</strain>
    </source>
</reference>
<gene>
    <name evidence="1" type="ORF">BU25DRAFT_386886</name>
</gene>
<name>A0ACB6S8Z8_9PLEO</name>
<proteinExistence type="predicted"/>
<comment type="caution">
    <text evidence="1">The sequence shown here is derived from an EMBL/GenBank/DDBJ whole genome shotgun (WGS) entry which is preliminary data.</text>
</comment>
<protein>
    <submittedName>
        <fullName evidence="1">Uncharacterized protein</fullName>
    </submittedName>
</protein>
<accession>A0ACB6S8Z8</accession>